<proteinExistence type="predicted"/>
<reference evidence="2" key="1">
    <citation type="submission" date="2020-07" db="EMBL/GenBank/DDBJ databases">
        <title>Metabolic diversity and evolutionary history of the archaeal phylum ###Micrarchaeota### uncovered from a freshwater lake metagenome.</title>
        <authorList>
            <person name="Kadnikov V.V."/>
            <person name="Savvichev A.S."/>
            <person name="Mardanov A.V."/>
            <person name="Beletsky A.V."/>
            <person name="Chupakov A.V."/>
            <person name="Kokryatskaya N.M."/>
            <person name="Pimenov N.V."/>
            <person name="Ravin N.V."/>
        </authorList>
    </citation>
    <scope>NUCLEOTIDE SEQUENCE [LARGE SCALE GENOMIC DNA]</scope>
</reference>
<evidence type="ECO:0000313" key="2">
    <source>
        <dbReference type="Proteomes" id="UP000510821"/>
    </source>
</evidence>
<dbReference type="AlphaFoldDB" id="A0A7D6BG50"/>
<sequence length="64" mass="7343">MKEKETQIYKFGRGGSCIYVPMDIFKDSAFPFQINEKVRMRIDGRKVIIEKLKEEAKEVASASG</sequence>
<evidence type="ECO:0008006" key="3">
    <source>
        <dbReference type="Google" id="ProtNLM"/>
    </source>
</evidence>
<evidence type="ECO:0000313" key="1">
    <source>
        <dbReference type="EMBL" id="QLJ53200.1"/>
    </source>
</evidence>
<organism evidence="1 2">
    <name type="scientific">Fermentimicrarchaeum limneticum</name>
    <dbReference type="NCBI Taxonomy" id="2795018"/>
    <lineage>
        <taxon>Archaea</taxon>
        <taxon>Candidatus Micrarchaeota</taxon>
        <taxon>Candidatus Fermentimicrarchaeales</taxon>
        <taxon>Candidatus Fermentimicrarchaeaceae</taxon>
        <taxon>Candidatus Fermentimicrarchaeum</taxon>
    </lineage>
</organism>
<accession>A0A7D6BG50</accession>
<dbReference type="Proteomes" id="UP000510821">
    <property type="component" value="Chromosome"/>
</dbReference>
<protein>
    <recommendedName>
        <fullName evidence="3">SpoVT-AbrB domain-containing protein</fullName>
    </recommendedName>
</protein>
<dbReference type="KEGG" id="flt:Sv326_1025"/>
<gene>
    <name evidence="1" type="ORF">Sv326_1025</name>
</gene>
<name>A0A7D6BG50_FERL1</name>
<dbReference type="EMBL" id="CP058998">
    <property type="protein sequence ID" value="QLJ53200.1"/>
    <property type="molecule type" value="Genomic_DNA"/>
</dbReference>